<protein>
    <submittedName>
        <fullName evidence="2">Chemotaxis protein CheW</fullName>
    </submittedName>
</protein>
<dbReference type="InterPro" id="IPR036061">
    <property type="entry name" value="CheW-like_dom_sf"/>
</dbReference>
<dbReference type="GO" id="GO:0005829">
    <property type="term" value="C:cytosol"/>
    <property type="evidence" value="ECO:0007669"/>
    <property type="project" value="TreeGrafter"/>
</dbReference>
<evidence type="ECO:0000259" key="1">
    <source>
        <dbReference type="PROSITE" id="PS50851"/>
    </source>
</evidence>
<feature type="domain" description="CheW-like" evidence="1">
    <location>
        <begin position="163"/>
        <end position="309"/>
    </location>
</feature>
<dbReference type="EMBL" id="CP017708">
    <property type="protein sequence ID" value="WAN70067.1"/>
    <property type="molecule type" value="Genomic_DNA"/>
</dbReference>
<reference evidence="2" key="1">
    <citation type="journal article" date="2017" name="Proc. Natl. Acad. Sci. U.S.A.">
        <title>Comparative genomics uncovers the prolific and distinctive metabolic potential of the cyanobacterial genus Moorea.</title>
        <authorList>
            <person name="Leao T."/>
            <person name="Castelao G."/>
            <person name="Korobeynikov A."/>
            <person name="Monroe E.A."/>
            <person name="Podell S."/>
            <person name="Glukhov E."/>
            <person name="Allen E.E."/>
            <person name="Gerwick W.H."/>
            <person name="Gerwick L."/>
        </authorList>
    </citation>
    <scope>NUCLEOTIDE SEQUENCE</scope>
    <source>
        <strain evidence="2">JHB</strain>
    </source>
</reference>
<organism evidence="2">
    <name type="scientific">Moorena producens (strain JHB)</name>
    <dbReference type="NCBI Taxonomy" id="1454205"/>
    <lineage>
        <taxon>Bacteria</taxon>
        <taxon>Bacillati</taxon>
        <taxon>Cyanobacteriota</taxon>
        <taxon>Cyanophyceae</taxon>
        <taxon>Coleofasciculales</taxon>
        <taxon>Coleofasciculaceae</taxon>
        <taxon>Moorena</taxon>
    </lineage>
</organism>
<dbReference type="PANTHER" id="PTHR22617:SF23">
    <property type="entry name" value="CHEMOTAXIS PROTEIN CHEW"/>
    <property type="match status" value="1"/>
</dbReference>
<dbReference type="InterPro" id="IPR039315">
    <property type="entry name" value="CheW"/>
</dbReference>
<dbReference type="InterPro" id="IPR002545">
    <property type="entry name" value="CheW-lke_dom"/>
</dbReference>
<reference evidence="2" key="2">
    <citation type="submission" date="2022-10" db="EMBL/GenBank/DDBJ databases">
        <authorList>
            <person name="Ngo T.-E."/>
        </authorList>
    </citation>
    <scope>NUCLEOTIDE SEQUENCE</scope>
    <source>
        <strain evidence="2">JHB</strain>
    </source>
</reference>
<dbReference type="Pfam" id="PF01584">
    <property type="entry name" value="CheW"/>
    <property type="match status" value="1"/>
</dbReference>
<gene>
    <name evidence="2" type="ORF">BJP36_39060</name>
</gene>
<dbReference type="PANTHER" id="PTHR22617">
    <property type="entry name" value="CHEMOTAXIS SENSOR HISTIDINE KINASE-RELATED"/>
    <property type="match status" value="1"/>
</dbReference>
<dbReference type="GO" id="GO:0007165">
    <property type="term" value="P:signal transduction"/>
    <property type="evidence" value="ECO:0007669"/>
    <property type="project" value="InterPro"/>
</dbReference>
<name>A0A9Q9SUW4_MOOP1</name>
<dbReference type="GO" id="GO:0006935">
    <property type="term" value="P:chemotaxis"/>
    <property type="evidence" value="ECO:0007669"/>
    <property type="project" value="InterPro"/>
</dbReference>
<evidence type="ECO:0000313" key="2">
    <source>
        <dbReference type="EMBL" id="WAN70067.1"/>
    </source>
</evidence>
<dbReference type="PROSITE" id="PS50851">
    <property type="entry name" value="CHEW"/>
    <property type="match status" value="1"/>
</dbReference>
<accession>A0A9Q9SUW4</accession>
<dbReference type="SMART" id="SM00260">
    <property type="entry name" value="CheW"/>
    <property type="match status" value="1"/>
</dbReference>
<dbReference type="SUPFAM" id="SSF50341">
    <property type="entry name" value="CheW-like"/>
    <property type="match status" value="1"/>
</dbReference>
<dbReference type="Proteomes" id="UP000176944">
    <property type="component" value="Chromosome"/>
</dbReference>
<proteinExistence type="predicted"/>
<sequence length="314" mass="35429">MSKEQISKTSKILQLAKQGNPNVIAAILNHKLQHEGIIAKVKLHDSCLLVLLEAEPVPKPGAVVRFIYHTISKLKPNSIDTVKILGRSLREKQPAWRKQIKLESIPVVLDLSTWLESGSTVRANQVYYPVSWQKNEHNFQGNQAQLPLSTSVKVSVDAQVPPQDKFLRFQVGSGNGALLQVNYIQEILNVSVAGILPVPHTPDSVIGIYNWRGEMLWLLDLNYLLGFPPVWQPKDIPRKKIMVIVLQFNSKLLGLVVSQVEEIEQHHWQNLQPPDRLLPLRFGHFVKAYLPEASSIVLDAQRIVQAALDIKYEV</sequence>
<dbReference type="Gene3D" id="2.40.50.180">
    <property type="entry name" value="CheA-289, Domain 4"/>
    <property type="match status" value="1"/>
</dbReference>
<dbReference type="AlphaFoldDB" id="A0A9Q9SUW4"/>